<keyword evidence="1" id="KW-0496">Mitochondrion</keyword>
<geneLocation type="plasmid" evidence="1">
    <name>linear plasmid</name>
</geneLocation>
<dbReference type="KEGG" id="bna:1466277"/>
<dbReference type="RefSeq" id="NP_862327.1">
    <property type="nucleotide sequence ID" value="NC_004946.1"/>
</dbReference>
<gene>
    <name evidence="1" type="primary">orf1</name>
</gene>
<evidence type="ECO:0000313" key="1">
    <source>
        <dbReference type="EMBL" id="BAC16368.1"/>
    </source>
</evidence>
<sequence>MIPINIKTNKEMSDRKIGFDNTTSERIWGTFMPFLCKIFNVIDIEGSKLFNPDVENDENFILILLSSFNNNLSPIDKSITLLLSCTIFPKASFLPLDETTPPIALVLVKPLLRSGVASATDPYFSLEIDELLKEDD</sequence>
<dbReference type="EMBL" id="AB073400">
    <property type="protein sequence ID" value="BAC16368.1"/>
    <property type="molecule type" value="Genomic_DNA"/>
</dbReference>
<dbReference type="GeneID" id="1466277"/>
<geneLocation type="mitochondrion" evidence="1"/>
<keyword evidence="1" id="KW-0614">Plasmid</keyword>
<accession>Q8HD75</accession>
<reference evidence="1" key="1">
    <citation type="journal article" date="2002" name="Mol. Genet. Genomics">
        <title>Structural features and expression analysis of a linear mitochondrial plasmid in rapeseed (Brassica napus L.).</title>
        <authorList>
            <person name="Handa H."/>
            <person name="Itani K."/>
            <person name="Sato H."/>
        </authorList>
    </citation>
    <scope>NUCLEOTIDE SEQUENCE</scope>
    <source>
        <plasmid evidence="1">linear plasmid</plasmid>
    </source>
</reference>
<protein>
    <submittedName>
        <fullName evidence="1">Orf1 protein</fullName>
    </submittedName>
</protein>
<proteinExistence type="predicted"/>
<dbReference type="AlphaFoldDB" id="Q8HD75"/>
<organism evidence="1">
    <name type="scientific">Brassica napus</name>
    <name type="common">Rape</name>
    <dbReference type="NCBI Taxonomy" id="3708"/>
    <lineage>
        <taxon>Eukaryota</taxon>
        <taxon>Viridiplantae</taxon>
        <taxon>Streptophyta</taxon>
        <taxon>Embryophyta</taxon>
        <taxon>Tracheophyta</taxon>
        <taxon>Spermatophyta</taxon>
        <taxon>Magnoliopsida</taxon>
        <taxon>eudicotyledons</taxon>
        <taxon>Gunneridae</taxon>
        <taxon>Pentapetalae</taxon>
        <taxon>rosids</taxon>
        <taxon>malvids</taxon>
        <taxon>Brassicales</taxon>
        <taxon>Brassicaceae</taxon>
        <taxon>Brassiceae</taxon>
        <taxon>Brassica</taxon>
    </lineage>
</organism>
<name>Q8HD75_BRANA</name>